<accession>A0A2Y9B5R7</accession>
<evidence type="ECO:0000256" key="2">
    <source>
        <dbReference type="ARBA" id="ARBA00022475"/>
    </source>
</evidence>
<dbReference type="Pfam" id="PF05977">
    <property type="entry name" value="MFS_3"/>
    <property type="match status" value="1"/>
</dbReference>
<dbReference type="AlphaFoldDB" id="A0A2Y9B5R7"/>
<gene>
    <name evidence="3" type="ORF">BCF38_12710</name>
    <name evidence="4" type="ORF">SAMN05421539_12710</name>
</gene>
<evidence type="ECO:0000313" key="6">
    <source>
        <dbReference type="Proteomes" id="UP000251571"/>
    </source>
</evidence>
<evidence type="ECO:0000313" key="3">
    <source>
        <dbReference type="EMBL" id="PWJ09937.1"/>
    </source>
</evidence>
<name>A0A2Y9B5R7_9RHOB</name>
<keyword evidence="5" id="KW-1185">Reference proteome</keyword>
<keyword evidence="1" id="KW-0813">Transport</keyword>
<evidence type="ECO:0000256" key="1">
    <source>
        <dbReference type="ARBA" id="ARBA00022448"/>
    </source>
</evidence>
<dbReference type="EMBL" id="UETC01000027">
    <property type="protein sequence ID" value="SSA51916.1"/>
    <property type="molecule type" value="Genomic_DNA"/>
</dbReference>
<protein>
    <submittedName>
        <fullName evidence="4">Transmembrane secretion effector</fullName>
    </submittedName>
</protein>
<dbReference type="RefSeq" id="WP_245947715.1">
    <property type="nucleotide sequence ID" value="NZ_QGDJ01000027.1"/>
</dbReference>
<organism evidence="4 6">
    <name type="scientific">Jannaschia seohaensis</name>
    <dbReference type="NCBI Taxonomy" id="475081"/>
    <lineage>
        <taxon>Bacteria</taxon>
        <taxon>Pseudomonadati</taxon>
        <taxon>Pseudomonadota</taxon>
        <taxon>Alphaproteobacteria</taxon>
        <taxon>Rhodobacterales</taxon>
        <taxon>Roseobacteraceae</taxon>
        <taxon>Jannaschia</taxon>
    </lineage>
</organism>
<reference evidence="4 6" key="1">
    <citation type="submission" date="2016-10" db="EMBL/GenBank/DDBJ databases">
        <authorList>
            <person name="Cai Z."/>
        </authorList>
    </citation>
    <scope>NUCLEOTIDE SEQUENCE [LARGE SCALE GENOMIC DNA]</scope>
    <source>
        <strain evidence="4 6">DSM 25227</strain>
    </source>
</reference>
<keyword evidence="4" id="KW-0812">Transmembrane</keyword>
<dbReference type="Proteomes" id="UP000245839">
    <property type="component" value="Unassembled WGS sequence"/>
</dbReference>
<proteinExistence type="predicted"/>
<sequence>MSIEVETLMVMVDFTIDEADVPRFLALMADRRRIRIRDGAGQWTLLRDMENPDIWTESYHVPTWVEYIRHHERRTEEDIENFKQLRALHRGPEPIRVHRMIERHSLAELRTTPGRRRDTGRP</sequence>
<dbReference type="EMBL" id="QGDJ01000027">
    <property type="protein sequence ID" value="PWJ09937.1"/>
    <property type="molecule type" value="Genomic_DNA"/>
</dbReference>
<reference evidence="3 5" key="2">
    <citation type="submission" date="2018-03" db="EMBL/GenBank/DDBJ databases">
        <title>Genomic Encyclopedia of Archaeal and Bacterial Type Strains, Phase II (KMG-II): from individual species to whole genera.</title>
        <authorList>
            <person name="Goeker M."/>
        </authorList>
    </citation>
    <scope>NUCLEOTIDE SEQUENCE [LARGE SCALE GENOMIC DNA]</scope>
    <source>
        <strain evidence="3 5">DSM 25227</strain>
    </source>
</reference>
<keyword evidence="2" id="KW-1003">Cell membrane</keyword>
<keyword evidence="2" id="KW-0472">Membrane</keyword>
<dbReference type="InterPro" id="IPR010290">
    <property type="entry name" value="TM_effector"/>
</dbReference>
<evidence type="ECO:0000313" key="5">
    <source>
        <dbReference type="Proteomes" id="UP000245839"/>
    </source>
</evidence>
<evidence type="ECO:0000313" key="4">
    <source>
        <dbReference type="EMBL" id="SSA51916.1"/>
    </source>
</evidence>
<dbReference type="Proteomes" id="UP000251571">
    <property type="component" value="Unassembled WGS sequence"/>
</dbReference>